<dbReference type="EMBL" id="DQHO01000006">
    <property type="protein sequence ID" value="HCS93258.1"/>
    <property type="molecule type" value="Genomic_DNA"/>
</dbReference>
<dbReference type="InterPro" id="IPR051781">
    <property type="entry name" value="Metallo-dep_Hydrolase"/>
</dbReference>
<evidence type="ECO:0000313" key="3">
    <source>
        <dbReference type="Proteomes" id="UP000262195"/>
    </source>
</evidence>
<dbReference type="SUPFAM" id="SSF51338">
    <property type="entry name" value="Composite domain of metallo-dependent hydrolases"/>
    <property type="match status" value="2"/>
</dbReference>
<dbReference type="STRING" id="1121105.GCA_000421665_01264"/>
<dbReference type="AlphaFoldDB" id="A0A3D4S3V7"/>
<dbReference type="InterPro" id="IPR006680">
    <property type="entry name" value="Amidohydro-rel"/>
</dbReference>
<sequence length="457" mass="49913">MVRRILMKSIIKGGLVLLPHADDFVKLDIVVDDSGNISELGDDIAITGNEMTHVIDVTDKYIIPGLINAHAHLFASGNLSDKKPTAVVVKTIAALLQTKVGKKILTDRMKHNALTELRTGVTTIRSVGEFHYLDVKLRDDAEKEVGIYPNLLVSGFLLSITGGHGAPYLALESDSPWDGRKNVRKNVKAGVDWIKICATGGVTDARRVGEAGALQFTEEEMTAICQEAHKVNLMVAAHAQSTEGVRLALRAGVDTIEHGAAMDEEIIQLFKNNPKSYRGYSALIPTFAPAAPFTLLDPNDLKLDPITVKNAEIVYHNMITGYKQALENDIKIGVGNDASMTFVTHYDFWRELDYASQIANLKPIDVITRATAGNAEIIGLKDKIGTIEPSKMADLLILSTNPLNNLKHLTDIYCVVKSGTVVPDKNADFFEPLNALLDDIADNKLPESLNKISLEEE</sequence>
<dbReference type="InterPro" id="IPR057744">
    <property type="entry name" value="OTAase-like"/>
</dbReference>
<dbReference type="Gene3D" id="3.40.50.10910">
    <property type="entry name" value="Amidohydrolase"/>
    <property type="match status" value="1"/>
</dbReference>
<comment type="caution">
    <text evidence="2">The sequence shown here is derived from an EMBL/GenBank/DDBJ whole genome shotgun (WGS) entry which is preliminary data.</text>
</comment>
<dbReference type="Gene3D" id="2.30.40.10">
    <property type="entry name" value="Urease, subunit C, domain 1"/>
    <property type="match status" value="1"/>
</dbReference>
<proteinExistence type="predicted"/>
<evidence type="ECO:0000313" key="2">
    <source>
        <dbReference type="EMBL" id="HCS93258.1"/>
    </source>
</evidence>
<dbReference type="Gene3D" id="1.20.58.520">
    <property type="entry name" value="Amidohydrolase"/>
    <property type="match status" value="1"/>
</dbReference>
<reference evidence="2 3" key="1">
    <citation type="journal article" date="2018" name="Nat. Biotechnol.">
        <title>A standardized bacterial taxonomy based on genome phylogeny substantially revises the tree of life.</title>
        <authorList>
            <person name="Parks D.H."/>
            <person name="Chuvochina M."/>
            <person name="Waite D.W."/>
            <person name="Rinke C."/>
            <person name="Skarshewski A."/>
            <person name="Chaumeil P.A."/>
            <person name="Hugenholtz P."/>
        </authorList>
    </citation>
    <scope>NUCLEOTIDE SEQUENCE [LARGE SCALE GENOMIC DNA]</scope>
    <source>
        <strain evidence="2">UBA11306</strain>
    </source>
</reference>
<evidence type="ECO:0000259" key="1">
    <source>
        <dbReference type="Pfam" id="PF01979"/>
    </source>
</evidence>
<feature type="domain" description="Amidohydrolase-related" evidence="1">
    <location>
        <begin position="61"/>
        <end position="422"/>
    </location>
</feature>
<dbReference type="Proteomes" id="UP000262195">
    <property type="component" value="Unassembled WGS sequence"/>
</dbReference>
<dbReference type="SUPFAM" id="SSF51556">
    <property type="entry name" value="Metallo-dependent hydrolases"/>
    <property type="match status" value="1"/>
</dbReference>
<protein>
    <submittedName>
        <fullName evidence="2">Amidohydrolase family protein</fullName>
    </submittedName>
</protein>
<organism evidence="2 3">
    <name type="scientific">Bavariicoccus seileri</name>
    <dbReference type="NCBI Taxonomy" id="549685"/>
    <lineage>
        <taxon>Bacteria</taxon>
        <taxon>Bacillati</taxon>
        <taxon>Bacillota</taxon>
        <taxon>Bacilli</taxon>
        <taxon>Lactobacillales</taxon>
        <taxon>Enterococcaceae</taxon>
        <taxon>Bavariicoccus</taxon>
    </lineage>
</organism>
<dbReference type="GO" id="GO:0016810">
    <property type="term" value="F:hydrolase activity, acting on carbon-nitrogen (but not peptide) bonds"/>
    <property type="evidence" value="ECO:0007669"/>
    <property type="project" value="InterPro"/>
</dbReference>
<dbReference type="PANTHER" id="PTHR43135:SF3">
    <property type="entry name" value="ALPHA-D-RIBOSE 1-METHYLPHOSPHONATE 5-TRIPHOSPHATE DIPHOSPHATASE"/>
    <property type="match status" value="1"/>
</dbReference>
<keyword evidence="2" id="KW-0378">Hydrolase</keyword>
<dbReference type="InterPro" id="IPR011059">
    <property type="entry name" value="Metal-dep_hydrolase_composite"/>
</dbReference>
<gene>
    <name evidence="2" type="ORF">DIW15_00935</name>
</gene>
<dbReference type="PANTHER" id="PTHR43135">
    <property type="entry name" value="ALPHA-D-RIBOSE 1-METHYLPHOSPHONATE 5-TRIPHOSPHATE DIPHOSPHATASE"/>
    <property type="match status" value="1"/>
</dbReference>
<accession>A0A3D4S3V7</accession>
<dbReference type="CDD" id="cd01299">
    <property type="entry name" value="Met_dep_hydrolase_A"/>
    <property type="match status" value="1"/>
</dbReference>
<dbReference type="Pfam" id="PF01979">
    <property type="entry name" value="Amidohydro_1"/>
    <property type="match status" value="1"/>
</dbReference>
<name>A0A3D4S3V7_9ENTE</name>
<dbReference type="InterPro" id="IPR032466">
    <property type="entry name" value="Metal_Hydrolase"/>
</dbReference>